<dbReference type="RefSeq" id="XP_062880005.1">
    <property type="nucleotide sequence ID" value="XM_063023935.1"/>
</dbReference>
<dbReference type="GO" id="GO:0004622">
    <property type="term" value="F:phosphatidylcholine lysophospholipase activity"/>
    <property type="evidence" value="ECO:0007669"/>
    <property type="project" value="UniProtKB-EC"/>
</dbReference>
<feature type="domain" description="PLA2c" evidence="11">
    <location>
        <begin position="32"/>
        <end position="586"/>
    </location>
</feature>
<evidence type="ECO:0000256" key="7">
    <source>
        <dbReference type="ARBA" id="ARBA00023180"/>
    </source>
</evidence>
<evidence type="ECO:0000256" key="4">
    <source>
        <dbReference type="ARBA" id="ARBA00022801"/>
    </source>
</evidence>
<dbReference type="GO" id="GO:0005783">
    <property type="term" value="C:endoplasmic reticulum"/>
    <property type="evidence" value="ECO:0007669"/>
    <property type="project" value="TreeGrafter"/>
</dbReference>
<dbReference type="PROSITE" id="PS51210">
    <property type="entry name" value="PLA2C"/>
    <property type="match status" value="1"/>
</dbReference>
<evidence type="ECO:0000256" key="5">
    <source>
        <dbReference type="ARBA" id="ARBA00022963"/>
    </source>
</evidence>
<evidence type="ECO:0000259" key="11">
    <source>
        <dbReference type="PROSITE" id="PS51210"/>
    </source>
</evidence>
<evidence type="ECO:0000256" key="3">
    <source>
        <dbReference type="ARBA" id="ARBA00022729"/>
    </source>
</evidence>
<dbReference type="Gene3D" id="3.40.1090.10">
    <property type="entry name" value="Cytosolic phospholipase A2 catalytic domain"/>
    <property type="match status" value="1"/>
</dbReference>
<gene>
    <name evidence="12" type="ORF">PUMCH_005023</name>
</gene>
<dbReference type="AlphaFoldDB" id="A0AAX4HHL6"/>
<keyword evidence="7" id="KW-0325">Glycoprotein</keyword>
<dbReference type="PANTHER" id="PTHR10728">
    <property type="entry name" value="CYTOSOLIC PHOSPHOLIPASE A2"/>
    <property type="match status" value="1"/>
</dbReference>
<comment type="similarity">
    <text evidence="1 10">Belongs to the lysophospholipase family.</text>
</comment>
<dbReference type="InterPro" id="IPR016035">
    <property type="entry name" value="Acyl_Trfase/lysoPLipase"/>
</dbReference>
<dbReference type="Pfam" id="PF01735">
    <property type="entry name" value="PLA2_B"/>
    <property type="match status" value="1"/>
</dbReference>
<dbReference type="CDD" id="cd07203">
    <property type="entry name" value="cPLA2_Fungal_PLB"/>
    <property type="match status" value="1"/>
</dbReference>
<evidence type="ECO:0000256" key="2">
    <source>
        <dbReference type="ARBA" id="ARBA00013274"/>
    </source>
</evidence>
<dbReference type="SUPFAM" id="SSF52151">
    <property type="entry name" value="FabD/lysophospholipase-like"/>
    <property type="match status" value="1"/>
</dbReference>
<dbReference type="FunFam" id="3.40.1090.10:FF:000010">
    <property type="entry name" value="Lysophospholipase"/>
    <property type="match status" value="1"/>
</dbReference>
<dbReference type="SMART" id="SM00022">
    <property type="entry name" value="PLAc"/>
    <property type="match status" value="1"/>
</dbReference>
<keyword evidence="6 9" id="KW-0443">Lipid metabolism</keyword>
<keyword evidence="4 9" id="KW-0378">Hydrolase</keyword>
<evidence type="ECO:0000256" key="9">
    <source>
        <dbReference type="PROSITE-ProRule" id="PRU00555"/>
    </source>
</evidence>
<dbReference type="GO" id="GO:0005576">
    <property type="term" value="C:extracellular region"/>
    <property type="evidence" value="ECO:0007669"/>
    <property type="project" value="TreeGrafter"/>
</dbReference>
<dbReference type="InterPro" id="IPR002642">
    <property type="entry name" value="LysoPLipase_cat_dom"/>
</dbReference>
<evidence type="ECO:0000313" key="13">
    <source>
        <dbReference type="Proteomes" id="UP001338582"/>
    </source>
</evidence>
<dbReference type="EC" id="3.1.1.5" evidence="2 10"/>
<comment type="function">
    <text evidence="8">Catalyzes the release of fatty acids from lysophospholipids. Phospholipase B may well contribute to pathogenicity by abetting the fungus in damaging and traversing host cell membranes, processes which likely increase the rapidity of disseminated infection.</text>
</comment>
<keyword evidence="3 10" id="KW-0732">Signal</keyword>
<organism evidence="12 13">
    <name type="scientific">Australozyma saopauloensis</name>
    <dbReference type="NCBI Taxonomy" id="291208"/>
    <lineage>
        <taxon>Eukaryota</taxon>
        <taxon>Fungi</taxon>
        <taxon>Dikarya</taxon>
        <taxon>Ascomycota</taxon>
        <taxon>Saccharomycotina</taxon>
        <taxon>Pichiomycetes</taxon>
        <taxon>Metschnikowiaceae</taxon>
        <taxon>Australozyma</taxon>
    </lineage>
</organism>
<dbReference type="GO" id="GO:0046475">
    <property type="term" value="P:glycerophospholipid catabolic process"/>
    <property type="evidence" value="ECO:0007669"/>
    <property type="project" value="TreeGrafter"/>
</dbReference>
<sequence length="645" mass="70115">MVSLSLLIASLQVVSLAVARSPTGGYAPGKVDCPSGNLVREAKDLSSDEQAWIKERNKVTNENLATFLSQSGLSNFDAANFVSNTKNGRALKVGIAFSGGGYRAMFNGAGQLAALDNRTTGAHEHGLGGLLQSATYLTGLSGGSWLVGSIVLNNYTSVQNVLSGNILIWDVEHSIVNYGGWNPKKAINYYKDLHNAVQAKKDAGFELSITDTWGRALSHQFFPPANDYSASLCWSDIQTLDAFVNHQMPFPLVVADGRTPGSQIISGNSTVFEIGPYELGSWDPSLKSFTNVKYLGSKVSNGEPSGSDACVAGFDQAGFIMGTSSSLFNQFVLQINTTSLSTALKDLISSLLNDVSHDEDDIAIYKPNPFKYAEAASVQSIVNNDTLYLVDGGEDLQNVPLYPLIQKQRGLDVIFAYDNSADTNQSWPNGASLVATYQRQFLEQGQGTIFPHVPDVNTFRNLNLTARPTFFGCDAKNLTSLLSNTTSANSSYLVFDAPLIVYTANRPFTYWTNTSTFKLSYEDSERNGIIKNGFEVASRLNMTVDSDWRSCVACAIIRREQERQGVEQSDQCKRCFQKYCWDGTIDASEPKVNFTTEGTTNGNEDNGNRTVSAAASIMSYGLKYAIMQLLGTSFLVVMACTFNAI</sequence>
<keyword evidence="13" id="KW-1185">Reference proteome</keyword>
<dbReference type="GO" id="GO:0005886">
    <property type="term" value="C:plasma membrane"/>
    <property type="evidence" value="ECO:0007669"/>
    <property type="project" value="TreeGrafter"/>
</dbReference>
<dbReference type="GO" id="GO:0004623">
    <property type="term" value="F:phospholipase A2 activity"/>
    <property type="evidence" value="ECO:0007669"/>
    <property type="project" value="TreeGrafter"/>
</dbReference>
<comment type="catalytic activity">
    <reaction evidence="10">
        <text>a 1-acyl-sn-glycero-3-phosphocholine + H2O = sn-glycerol 3-phosphocholine + a fatty acid + H(+)</text>
        <dbReference type="Rhea" id="RHEA:15177"/>
        <dbReference type="ChEBI" id="CHEBI:15377"/>
        <dbReference type="ChEBI" id="CHEBI:15378"/>
        <dbReference type="ChEBI" id="CHEBI:16870"/>
        <dbReference type="ChEBI" id="CHEBI:28868"/>
        <dbReference type="ChEBI" id="CHEBI:58168"/>
        <dbReference type="EC" id="3.1.1.5"/>
    </reaction>
</comment>
<reference evidence="12 13" key="1">
    <citation type="submission" date="2023-10" db="EMBL/GenBank/DDBJ databases">
        <title>Draft Genome Sequence of Candida saopaulonensis from a very Premature Infant with Sepsis.</title>
        <authorList>
            <person name="Ning Y."/>
            <person name="Dai R."/>
            <person name="Xiao M."/>
            <person name="Xu Y."/>
            <person name="Yan Q."/>
            <person name="Zhang L."/>
        </authorList>
    </citation>
    <scope>NUCLEOTIDE SEQUENCE [LARGE SCALE GENOMIC DNA]</scope>
    <source>
        <strain evidence="12 13">19XY460</strain>
    </source>
</reference>
<proteinExistence type="inferred from homology"/>
<feature type="signal peptide" evidence="10">
    <location>
        <begin position="1"/>
        <end position="19"/>
    </location>
</feature>
<feature type="chain" id="PRO_5043114225" description="Lysophospholipase" evidence="10">
    <location>
        <begin position="20"/>
        <end position="645"/>
    </location>
</feature>
<dbReference type="GeneID" id="88176083"/>
<dbReference type="PANTHER" id="PTHR10728:SF33">
    <property type="entry name" value="LYSOPHOSPHOLIPASE 1-RELATED"/>
    <property type="match status" value="1"/>
</dbReference>
<dbReference type="GO" id="GO:0005829">
    <property type="term" value="C:cytosol"/>
    <property type="evidence" value="ECO:0007669"/>
    <property type="project" value="TreeGrafter"/>
</dbReference>
<dbReference type="Proteomes" id="UP001338582">
    <property type="component" value="Chromosome 7"/>
</dbReference>
<dbReference type="KEGG" id="asau:88176083"/>
<keyword evidence="5 9" id="KW-0442">Lipid degradation</keyword>
<dbReference type="EMBL" id="CP138900">
    <property type="protein sequence ID" value="WPK27627.1"/>
    <property type="molecule type" value="Genomic_DNA"/>
</dbReference>
<evidence type="ECO:0000256" key="1">
    <source>
        <dbReference type="ARBA" id="ARBA00008780"/>
    </source>
</evidence>
<evidence type="ECO:0000313" key="12">
    <source>
        <dbReference type="EMBL" id="WPK27627.1"/>
    </source>
</evidence>
<evidence type="ECO:0000256" key="10">
    <source>
        <dbReference type="RuleBase" id="RU362103"/>
    </source>
</evidence>
<name>A0AAX4HHL6_9ASCO</name>
<evidence type="ECO:0000256" key="8">
    <source>
        <dbReference type="ARBA" id="ARBA00059407"/>
    </source>
</evidence>
<accession>A0AAX4HHL6</accession>
<evidence type="ECO:0000256" key="6">
    <source>
        <dbReference type="ARBA" id="ARBA00023098"/>
    </source>
</evidence>
<protein>
    <recommendedName>
        <fullName evidence="2 10">Lysophospholipase</fullName>
        <ecNumber evidence="2 10">3.1.1.5</ecNumber>
    </recommendedName>
</protein>